<protein>
    <submittedName>
        <fullName evidence="2">SWI/SNF-related matrix-associated actin-dependent regulator of chromatin</fullName>
    </submittedName>
</protein>
<sequence>MEPIRRLNSDSMFADSYHEKEDVIKNLFHTVLTGSVKEIDEKNYHLIETSMKHENEINRCIDMSNYYINEAFSSILKTEEVRRKLRVHIYTVFNDGDKEINYPADIKVEDSSNVYKYATPSSFTFNIHGYILNTDENDYDSCESERLPSKTVNEEEDFGNNSEGAHLEGINIKGDHLKGKSGLRVKEEESKYSGTEIDDISESNEQIDYCNTSVMKFTSFFSTIMVMRDKETIIYDKKNKNYYDCDKLTFTRIVNERKKETIKVFLFLDQKIPFFELSPELNNFMQSPEETMPEIIKRIYEYSLEKDLIDFTSKMKTDEVLKTILEVEEYEFSDLPNLLQKHISIQKPIVLEHVLDLENEDESESIYDIVIDMFEPFMTLEDGKYRKFVLDSHHLSNLLEFLKMNEVKDISKKHSSEDSIAIASTNEFANFPNGMSDGCDNGSEEKYKEKEEVELDGNDYVVNNNAREDVVNYGNNQCVHAKKNTQQSDGEILGELHDKSRDKDKKYKDRDSCAAISIFEKMNGLQSEIEDIDDSIIDILCKIKQKNSLRLRYTNFYENPCGFIDHVMNSKIPVNLEDMNDTNFIYDQAANINDDNYYKLPWVHRGISKYFLIKNKNLDDVLKSVLNSMNLDCKRKTNDMNPNEIKKQKIARRSENPENHFKESINNAYKNEQEMNNSAYYYFPNKNMNYSTPEPFNNSVPNYANNINYEDSNAQNASGLDINGNTQNNKLTAHINSENSYMQNNEHANFNMYNSQHVGPYPQYMNFPFNEMNPHMNPQMHSQMNRQIIPQMHSQINPQMHAQMNPQMHAQMNPQMHAQVNPQMHAQIIPQMNPQMNAHINPQMNAQNNFNSIYNGTLPMEMYPNENFYSSNNFAP</sequence>
<dbReference type="Pfam" id="PF02201">
    <property type="entry name" value="SWIB"/>
    <property type="match status" value="1"/>
</dbReference>
<dbReference type="EMBL" id="FLRD01000109">
    <property type="protein sequence ID" value="SBT38802.1"/>
    <property type="molecule type" value="Genomic_DNA"/>
</dbReference>
<accession>A0A1A8Z4S2</accession>
<feature type="domain" description="SWIB" evidence="1">
    <location>
        <begin position="275"/>
        <end position="348"/>
    </location>
</feature>
<organism evidence="2 5">
    <name type="scientific">Plasmodium ovale wallikeri</name>
    <dbReference type="NCBI Taxonomy" id="864142"/>
    <lineage>
        <taxon>Eukaryota</taxon>
        <taxon>Sar</taxon>
        <taxon>Alveolata</taxon>
        <taxon>Apicomplexa</taxon>
        <taxon>Aconoidasida</taxon>
        <taxon>Haemosporida</taxon>
        <taxon>Plasmodiidae</taxon>
        <taxon>Plasmodium</taxon>
        <taxon>Plasmodium (Plasmodium)</taxon>
    </lineage>
</organism>
<dbReference type="PANTHER" id="PTHR13844">
    <property type="entry name" value="SWI/SNF-RELATED MATRIX-ASSOCIATED ACTIN-DEPENDENT REGULATOR OF CHROMATIN SUBFAMILY D"/>
    <property type="match status" value="1"/>
</dbReference>
<reference evidence="4 5" key="2">
    <citation type="submission" date="2016-05" db="EMBL/GenBank/DDBJ databases">
        <authorList>
            <person name="Naeem Raeece"/>
        </authorList>
    </citation>
    <scope>NUCLEOTIDE SEQUENCE [LARGE SCALE GENOMIC DNA]</scope>
</reference>
<dbReference type="SUPFAM" id="SSF47592">
    <property type="entry name" value="SWIB/MDM2 domain"/>
    <property type="match status" value="1"/>
</dbReference>
<dbReference type="InterPro" id="IPR003121">
    <property type="entry name" value="SWIB_MDM2_domain"/>
</dbReference>
<evidence type="ECO:0000313" key="5">
    <source>
        <dbReference type="Proteomes" id="UP000078555"/>
    </source>
</evidence>
<dbReference type="Gene3D" id="1.10.245.10">
    <property type="entry name" value="SWIB/MDM2 domain"/>
    <property type="match status" value="1"/>
</dbReference>
<dbReference type="AlphaFoldDB" id="A0A1A8Z4S2"/>
<proteinExistence type="predicted"/>
<dbReference type="EMBL" id="FLRE01000144">
    <property type="protein sequence ID" value="SBT39374.1"/>
    <property type="molecule type" value="Genomic_DNA"/>
</dbReference>
<evidence type="ECO:0000313" key="2">
    <source>
        <dbReference type="EMBL" id="SBT38802.1"/>
    </source>
</evidence>
<keyword evidence="5" id="KW-1185">Reference proteome</keyword>
<dbReference type="InterPro" id="IPR036885">
    <property type="entry name" value="SWIB_MDM2_dom_sf"/>
</dbReference>
<dbReference type="Proteomes" id="UP000078555">
    <property type="component" value="Unassembled WGS sequence"/>
</dbReference>
<name>A0A1A8Z4S2_PLAOA</name>
<dbReference type="SMART" id="SM00151">
    <property type="entry name" value="SWIB"/>
    <property type="match status" value="1"/>
</dbReference>
<gene>
    <name evidence="2" type="ORF">POVWA1_038760</name>
    <name evidence="3" type="ORF">POVWA2_037740</name>
</gene>
<dbReference type="Proteomes" id="UP000078550">
    <property type="component" value="Unassembled WGS sequence"/>
</dbReference>
<evidence type="ECO:0000313" key="4">
    <source>
        <dbReference type="Proteomes" id="UP000078550"/>
    </source>
</evidence>
<reference evidence="2" key="1">
    <citation type="submission" date="2016-05" db="EMBL/GenBank/DDBJ databases">
        <authorList>
            <person name="Lavstsen T."/>
            <person name="Jespersen J.S."/>
        </authorList>
    </citation>
    <scope>NUCLEOTIDE SEQUENCE [LARGE SCALE GENOMIC DNA]</scope>
</reference>
<dbReference type="InterPro" id="IPR019835">
    <property type="entry name" value="SWIB_domain"/>
</dbReference>
<evidence type="ECO:0000259" key="1">
    <source>
        <dbReference type="SMART" id="SM00151"/>
    </source>
</evidence>
<evidence type="ECO:0000313" key="3">
    <source>
        <dbReference type="EMBL" id="SBT39374.1"/>
    </source>
</evidence>